<dbReference type="CDD" id="cd04480">
    <property type="entry name" value="RPA1_DBD_A_like"/>
    <property type="match status" value="1"/>
</dbReference>
<dbReference type="SUPFAM" id="SSF50249">
    <property type="entry name" value="Nucleic acid-binding proteins"/>
    <property type="match status" value="1"/>
</dbReference>
<keyword evidence="3" id="KW-0808">Transferase</keyword>
<keyword evidence="3" id="KW-0695">RNA-directed DNA polymerase</keyword>
<dbReference type="PANTHER" id="PTHR47165:SF4">
    <property type="entry name" value="OS03G0429900 PROTEIN"/>
    <property type="match status" value="1"/>
</dbReference>
<dbReference type="GO" id="GO:0003964">
    <property type="term" value="F:RNA-directed DNA polymerase activity"/>
    <property type="evidence" value="ECO:0007669"/>
    <property type="project" value="UniProtKB-KW"/>
</dbReference>
<dbReference type="EMBL" id="BQNB010019808">
    <property type="protein sequence ID" value="GJT89277.1"/>
    <property type="molecule type" value="Genomic_DNA"/>
</dbReference>
<reference evidence="3" key="2">
    <citation type="submission" date="2022-01" db="EMBL/GenBank/DDBJ databases">
        <authorList>
            <person name="Yamashiro T."/>
            <person name="Shiraishi A."/>
            <person name="Satake H."/>
            <person name="Nakayama K."/>
        </authorList>
    </citation>
    <scope>NUCLEOTIDE SEQUENCE</scope>
</reference>
<keyword evidence="3" id="KW-0548">Nucleotidyltransferase</keyword>
<dbReference type="Pfam" id="PF02721">
    <property type="entry name" value="DUF223"/>
    <property type="match status" value="1"/>
</dbReference>
<feature type="region of interest" description="Disordered" evidence="1">
    <location>
        <begin position="310"/>
        <end position="373"/>
    </location>
</feature>
<feature type="domain" description="Replication protein A 70 kDa DNA-binding subunit B/D first OB fold" evidence="2">
    <location>
        <begin position="29"/>
        <end position="130"/>
    </location>
</feature>
<evidence type="ECO:0000313" key="4">
    <source>
        <dbReference type="Proteomes" id="UP001151760"/>
    </source>
</evidence>
<accession>A0ABQ5HPR3</accession>
<protein>
    <submittedName>
        <fullName evidence="3">Reverse transcriptase domain-containing protein</fullName>
    </submittedName>
</protein>
<sequence length="512" mass="57191">MSSNAKQTQSEGNLHRISKATHPSSELCLDELTHGVTGTIFVMICRNWDVYTIMGRYVSTDFIMSDAKGNAIHSSAKANVAHNFLKLKEGPVYSITNFVVQANKNDYRICRDHVYMIELDGAAFVRKTSVKGDVDGYVTNVGRITQQKSGARTLDFSLANGRLVGLGDALVERITNNLGLYPVVLTVMNVKLYNNKLYMSSGSSSQILDDPQIPALKALRSENSLWPSNAESRLMALGHERDETSHHVVYLVLRFRLELDVSDKTASIVVVMFDEPATKLVKCFVDSLAEADEDVGLAYADDRIASEEVVEEDVGSSNVNTSPDINIKQSKRPATKPTVSTPSKPTEENGKKEDSDEEVTCGMDDGQADGKDSYVLDKRKKKRYIETIDNDSLNMDTPIPSISNILHKSFIICSRTNITRDRKGSRHFQTTPMQVKNEKQLAFTSRHPFNTSELSRSCIKFMYQSGKTVTLLQNFSEYNNMSLQLLKMLFVFERPQTCASTRLPKRATLTFA</sequence>
<feature type="compositionally biased region" description="Low complexity" evidence="1">
    <location>
        <begin position="335"/>
        <end position="344"/>
    </location>
</feature>
<keyword evidence="4" id="KW-1185">Reference proteome</keyword>
<dbReference type="InterPro" id="IPR012340">
    <property type="entry name" value="NA-bd_OB-fold"/>
</dbReference>
<dbReference type="PANTHER" id="PTHR47165">
    <property type="entry name" value="OS03G0429900 PROTEIN"/>
    <property type="match status" value="1"/>
</dbReference>
<organism evidence="3 4">
    <name type="scientific">Tanacetum coccineum</name>
    <dbReference type="NCBI Taxonomy" id="301880"/>
    <lineage>
        <taxon>Eukaryota</taxon>
        <taxon>Viridiplantae</taxon>
        <taxon>Streptophyta</taxon>
        <taxon>Embryophyta</taxon>
        <taxon>Tracheophyta</taxon>
        <taxon>Spermatophyta</taxon>
        <taxon>Magnoliopsida</taxon>
        <taxon>eudicotyledons</taxon>
        <taxon>Gunneridae</taxon>
        <taxon>Pentapetalae</taxon>
        <taxon>asterids</taxon>
        <taxon>campanulids</taxon>
        <taxon>Asterales</taxon>
        <taxon>Asteraceae</taxon>
        <taxon>Asteroideae</taxon>
        <taxon>Anthemideae</taxon>
        <taxon>Anthemidinae</taxon>
        <taxon>Tanacetum</taxon>
    </lineage>
</organism>
<feature type="non-terminal residue" evidence="3">
    <location>
        <position position="512"/>
    </location>
</feature>
<dbReference type="Proteomes" id="UP001151760">
    <property type="component" value="Unassembled WGS sequence"/>
</dbReference>
<dbReference type="InterPro" id="IPR003871">
    <property type="entry name" value="RFA1B/D_OB_1st"/>
</dbReference>
<proteinExistence type="predicted"/>
<feature type="compositionally biased region" description="Basic and acidic residues" evidence="1">
    <location>
        <begin position="345"/>
        <end position="354"/>
    </location>
</feature>
<gene>
    <name evidence="3" type="ORF">Tco_1070994</name>
</gene>
<reference evidence="3" key="1">
    <citation type="journal article" date="2022" name="Int. J. Mol. Sci.">
        <title>Draft Genome of Tanacetum Coccineum: Genomic Comparison of Closely Related Tanacetum-Family Plants.</title>
        <authorList>
            <person name="Yamashiro T."/>
            <person name="Shiraishi A."/>
            <person name="Nakayama K."/>
            <person name="Satake H."/>
        </authorList>
    </citation>
    <scope>NUCLEOTIDE SEQUENCE</scope>
</reference>
<comment type="caution">
    <text evidence="3">The sequence shown here is derived from an EMBL/GenBank/DDBJ whole genome shotgun (WGS) entry which is preliminary data.</text>
</comment>
<dbReference type="Gene3D" id="2.40.50.140">
    <property type="entry name" value="Nucleic acid-binding proteins"/>
    <property type="match status" value="2"/>
</dbReference>
<evidence type="ECO:0000256" key="1">
    <source>
        <dbReference type="SAM" id="MobiDB-lite"/>
    </source>
</evidence>
<evidence type="ECO:0000259" key="2">
    <source>
        <dbReference type="Pfam" id="PF02721"/>
    </source>
</evidence>
<name>A0ABQ5HPR3_9ASTR</name>
<evidence type="ECO:0000313" key="3">
    <source>
        <dbReference type="EMBL" id="GJT89277.1"/>
    </source>
</evidence>